<reference evidence="3 4" key="1">
    <citation type="journal article" date="2012" name="BMC Genomics">
        <title>Genome-guided analysis of physiological and morphological traits of the fermentative acetate oxidizer Thermacetogenium phaeum.</title>
        <authorList>
            <person name="Oehler D."/>
            <person name="Poehlein A."/>
            <person name="Leimbach A."/>
            <person name="Muller N."/>
            <person name="Daniel R."/>
            <person name="Gottschalk G."/>
            <person name="Schink B."/>
        </authorList>
    </citation>
    <scope>NUCLEOTIDE SEQUENCE [LARGE SCALE GENOMIC DNA]</scope>
    <source>
        <strain evidence="4">ATCC BAA-254 / DSM 26808 / PB</strain>
    </source>
</reference>
<organism evidence="3 4">
    <name type="scientific">Thermacetogenium phaeum (strain ATCC BAA-254 / DSM 26808 / PB)</name>
    <dbReference type="NCBI Taxonomy" id="1089553"/>
    <lineage>
        <taxon>Bacteria</taxon>
        <taxon>Bacillati</taxon>
        <taxon>Bacillota</taxon>
        <taxon>Clostridia</taxon>
        <taxon>Thermoanaerobacterales</taxon>
        <taxon>Thermoanaerobacteraceae</taxon>
        <taxon>Thermacetogenium</taxon>
    </lineage>
</organism>
<gene>
    <name evidence="3" type="ordered locus">Tph_c06590</name>
</gene>
<feature type="transmembrane region" description="Helical" evidence="1">
    <location>
        <begin position="89"/>
        <end position="122"/>
    </location>
</feature>
<feature type="transmembrane region" description="Helical" evidence="1">
    <location>
        <begin position="12"/>
        <end position="37"/>
    </location>
</feature>
<dbReference type="EMBL" id="CP003732">
    <property type="protein sequence ID" value="AFV10893.1"/>
    <property type="molecule type" value="Genomic_DNA"/>
</dbReference>
<dbReference type="eggNOG" id="COG0265">
    <property type="taxonomic scope" value="Bacteria"/>
</dbReference>
<dbReference type="Proteomes" id="UP000000467">
    <property type="component" value="Chromosome"/>
</dbReference>
<evidence type="ECO:0000259" key="2">
    <source>
        <dbReference type="SMART" id="SM00228"/>
    </source>
</evidence>
<feature type="domain" description="PDZ" evidence="2">
    <location>
        <begin position="280"/>
        <end position="364"/>
    </location>
</feature>
<evidence type="ECO:0000256" key="1">
    <source>
        <dbReference type="SAM" id="Phobius"/>
    </source>
</evidence>
<dbReference type="InterPro" id="IPR041489">
    <property type="entry name" value="PDZ_6"/>
</dbReference>
<dbReference type="RefSeq" id="WP_015049810.1">
    <property type="nucleotide sequence ID" value="NC_018870.1"/>
</dbReference>
<dbReference type="Gene3D" id="2.30.42.10">
    <property type="match status" value="1"/>
</dbReference>
<dbReference type="KEGG" id="tpz:Tph_c06590"/>
<evidence type="ECO:0000313" key="3">
    <source>
        <dbReference type="EMBL" id="AFV10893.1"/>
    </source>
</evidence>
<dbReference type="AlphaFoldDB" id="K4LDK6"/>
<dbReference type="SMART" id="SM00228">
    <property type="entry name" value="PDZ"/>
    <property type="match status" value="1"/>
</dbReference>
<keyword evidence="1" id="KW-0812">Transmembrane</keyword>
<accession>K4LDK6</accession>
<dbReference type="SUPFAM" id="SSF50156">
    <property type="entry name" value="PDZ domain-like"/>
    <property type="match status" value="1"/>
</dbReference>
<proteinExistence type="predicted"/>
<protein>
    <submittedName>
        <fullName evidence="3">PDZ/DHR/GLGF domain-containing protein</fullName>
    </submittedName>
</protein>
<dbReference type="OrthoDB" id="198399at2"/>
<dbReference type="STRING" id="1089553.Tph_c06590"/>
<dbReference type="Pfam" id="PF17820">
    <property type="entry name" value="PDZ_6"/>
    <property type="match status" value="1"/>
</dbReference>
<feature type="transmembrane region" description="Helical" evidence="1">
    <location>
        <begin position="57"/>
        <end position="83"/>
    </location>
</feature>
<dbReference type="HOGENOM" id="CLU_051142_0_0_9"/>
<name>K4LDK6_THEPS</name>
<evidence type="ECO:0000313" key="4">
    <source>
        <dbReference type="Proteomes" id="UP000000467"/>
    </source>
</evidence>
<keyword evidence="1" id="KW-1133">Transmembrane helix</keyword>
<dbReference type="InterPro" id="IPR036034">
    <property type="entry name" value="PDZ_sf"/>
</dbReference>
<dbReference type="InterPro" id="IPR001478">
    <property type="entry name" value="PDZ"/>
</dbReference>
<keyword evidence="4" id="KW-1185">Reference proteome</keyword>
<feature type="transmembrane region" description="Helical" evidence="1">
    <location>
        <begin position="129"/>
        <end position="149"/>
    </location>
</feature>
<sequence length="416" mass="45556">MMDLALFKVFSMTAIVVLKALINPFFTVVIVLVWAQYRRMQGTKMTLFGVRESALRLTALALAYGVVGGFLGSLLMVLFGVTINEVGIGWLWGIAILLMLFHPRFLCFSYAGGVLSLVSLALGYPQVNIPGLMGLVAVLHFVESVLILLSGHRDPLPVYVRNQAGRVVGAFNLQKFWPIPLAVMTIFPGAAQQLAGDIIRMPEWWPLIRPWGALSSQEITYSVLPVIAALGYGELAITCLPRERAKRSAVHLAVFSSVLLGLSVLASHHPQLSVLPALFSPLGHELIIYLGRREELQGAPRFVSPASGVMVLDVIKGSPAHRAGIRAGDVIRRIGDYPVSFRRDLAQLLESGAETLTVEFTTGLKTKRRKILRQKPGLPVGLITAPEPGDLPNVDYLKGGPLPGLLRRFRRRLRPK</sequence>
<keyword evidence="1" id="KW-0472">Membrane</keyword>